<evidence type="ECO:0000313" key="2">
    <source>
        <dbReference type="Proteomes" id="UP000003953"/>
    </source>
</evidence>
<proteinExistence type="predicted"/>
<evidence type="ECO:0000313" key="1">
    <source>
        <dbReference type="EMBL" id="EEQ63172.1"/>
    </source>
</evidence>
<gene>
    <name evidence="1" type="ORF">HPMG_00629</name>
</gene>
<name>C5EZ57_9HELI</name>
<keyword evidence="2" id="KW-1185">Reference proteome</keyword>
<accession>C5EZ57</accession>
<dbReference type="EMBL" id="DS990442">
    <property type="protein sequence ID" value="EEQ63172.1"/>
    <property type="molecule type" value="Genomic_DNA"/>
</dbReference>
<dbReference type="HOGENOM" id="CLU_2180218_0_0_7"/>
<organism evidence="1 2">
    <name type="scientific">Helicobacter pullorum MIT 98-5489</name>
    <dbReference type="NCBI Taxonomy" id="537972"/>
    <lineage>
        <taxon>Bacteria</taxon>
        <taxon>Pseudomonadati</taxon>
        <taxon>Campylobacterota</taxon>
        <taxon>Epsilonproteobacteria</taxon>
        <taxon>Campylobacterales</taxon>
        <taxon>Helicobacteraceae</taxon>
        <taxon>Helicobacter</taxon>
    </lineage>
</organism>
<dbReference type="Proteomes" id="UP000003953">
    <property type="component" value="Unassembled WGS sequence"/>
</dbReference>
<sequence length="109" mass="13150">MRTKPSIIRCQKRAHAYFTTLKYLDNLKSQFQDENILNFLNNSCKWVMEKALKFLQRGGYNVAKITKQELLEYKQYASKKRILCIYFPRLYSIPKYIRLKLQGKNIYLD</sequence>
<protein>
    <submittedName>
        <fullName evidence="1">Uncharacterized protein</fullName>
    </submittedName>
</protein>
<reference evidence="2" key="1">
    <citation type="journal article" date="2014" name="Genome Announc.">
        <title>Draft genome sequences of six enterohepatic helicobacter species isolated from humans and one from rhesus macaques.</title>
        <authorList>
            <person name="Shen Z."/>
            <person name="Sheh A."/>
            <person name="Young S.K."/>
            <person name="Abouelliel A."/>
            <person name="Ward D.V."/>
            <person name="Earl A.M."/>
            <person name="Fox J.G."/>
        </authorList>
    </citation>
    <scope>NUCLEOTIDE SEQUENCE [LARGE SCALE GENOMIC DNA]</scope>
    <source>
        <strain evidence="2">MIT 98-5489</strain>
    </source>
</reference>
<dbReference type="AlphaFoldDB" id="C5EZ57"/>